<gene>
    <name evidence="3" type="primary">20200300</name>
    <name evidence="2" type="ORF">HELRODRAFT_163981</name>
</gene>
<organism evidence="3 4">
    <name type="scientific">Helobdella robusta</name>
    <name type="common">Californian leech</name>
    <dbReference type="NCBI Taxonomy" id="6412"/>
    <lineage>
        <taxon>Eukaryota</taxon>
        <taxon>Metazoa</taxon>
        <taxon>Spiralia</taxon>
        <taxon>Lophotrochozoa</taxon>
        <taxon>Annelida</taxon>
        <taxon>Clitellata</taxon>
        <taxon>Hirudinea</taxon>
        <taxon>Rhynchobdellida</taxon>
        <taxon>Glossiphoniidae</taxon>
        <taxon>Helobdella</taxon>
    </lineage>
</organism>
<name>T1EUQ0_HELRO</name>
<dbReference type="RefSeq" id="XP_009027302.1">
    <property type="nucleotide sequence ID" value="XM_009029054.1"/>
</dbReference>
<dbReference type="AlphaFoldDB" id="T1EUQ0"/>
<reference evidence="4" key="1">
    <citation type="submission" date="2012-12" db="EMBL/GenBank/DDBJ databases">
        <authorList>
            <person name="Hellsten U."/>
            <person name="Grimwood J."/>
            <person name="Chapman J.A."/>
            <person name="Shapiro H."/>
            <person name="Aerts A."/>
            <person name="Otillar R.P."/>
            <person name="Terry A.Y."/>
            <person name="Boore J.L."/>
            <person name="Simakov O."/>
            <person name="Marletaz F."/>
            <person name="Cho S.-J."/>
            <person name="Edsinger-Gonzales E."/>
            <person name="Havlak P."/>
            <person name="Kuo D.-H."/>
            <person name="Larsson T."/>
            <person name="Lv J."/>
            <person name="Arendt D."/>
            <person name="Savage R."/>
            <person name="Osoegawa K."/>
            <person name="de Jong P."/>
            <person name="Lindberg D.R."/>
            <person name="Seaver E.C."/>
            <person name="Weisblat D.A."/>
            <person name="Putnam N.H."/>
            <person name="Grigoriev I.V."/>
            <person name="Rokhsar D.S."/>
        </authorList>
    </citation>
    <scope>NUCLEOTIDE SEQUENCE</scope>
</reference>
<reference evidence="2 4" key="2">
    <citation type="journal article" date="2013" name="Nature">
        <title>Insights into bilaterian evolution from three spiralian genomes.</title>
        <authorList>
            <person name="Simakov O."/>
            <person name="Marletaz F."/>
            <person name="Cho S.J."/>
            <person name="Edsinger-Gonzales E."/>
            <person name="Havlak P."/>
            <person name="Hellsten U."/>
            <person name="Kuo D.H."/>
            <person name="Larsson T."/>
            <person name="Lv J."/>
            <person name="Arendt D."/>
            <person name="Savage R."/>
            <person name="Osoegawa K."/>
            <person name="de Jong P."/>
            <person name="Grimwood J."/>
            <person name="Chapman J.A."/>
            <person name="Shapiro H."/>
            <person name="Aerts A."/>
            <person name="Otillar R.P."/>
            <person name="Terry A.Y."/>
            <person name="Boore J.L."/>
            <person name="Grigoriev I.V."/>
            <person name="Lindberg D.R."/>
            <person name="Seaver E.C."/>
            <person name="Weisblat D.A."/>
            <person name="Putnam N.H."/>
            <person name="Rokhsar D.S."/>
        </authorList>
    </citation>
    <scope>NUCLEOTIDE SEQUENCE</scope>
</reference>
<dbReference type="Proteomes" id="UP000015101">
    <property type="component" value="Unassembled WGS sequence"/>
</dbReference>
<dbReference type="GeneID" id="20200300"/>
<feature type="compositionally biased region" description="Gly residues" evidence="1">
    <location>
        <begin position="179"/>
        <end position="188"/>
    </location>
</feature>
<dbReference type="HOGENOM" id="CLU_1442562_0_0_1"/>
<dbReference type="KEGG" id="hro:HELRODRAFT_163981"/>
<dbReference type="EMBL" id="AMQM01001508">
    <property type="status" value="NOT_ANNOTATED_CDS"/>
    <property type="molecule type" value="Genomic_DNA"/>
</dbReference>
<dbReference type="PANTHER" id="PTHR37445:SF3">
    <property type="entry name" value="ZINC FINGER PHD-TYPE DOMAIN-CONTAINING PROTEIN"/>
    <property type="match status" value="1"/>
</dbReference>
<feature type="region of interest" description="Disordered" evidence="1">
    <location>
        <begin position="162"/>
        <end position="188"/>
    </location>
</feature>
<proteinExistence type="predicted"/>
<reference evidence="3" key="3">
    <citation type="submission" date="2015-06" db="UniProtKB">
        <authorList>
            <consortium name="EnsemblMetazoa"/>
        </authorList>
    </citation>
    <scope>IDENTIFICATION</scope>
</reference>
<dbReference type="EnsemblMetazoa" id="HelroT163981">
    <property type="protein sequence ID" value="HelroP163981"/>
    <property type="gene ID" value="HelroG163981"/>
</dbReference>
<dbReference type="CTD" id="20200300"/>
<sequence length="188" mass="20973">MSAEFRRKGQGKIVNCFECENFAHGNCVSVLQEVCNFLDSSTNSRRFWDSILNDLNAHIMSEFESINATIETYKEKLNQLEGIDVFRGELSTLKNEMKVSFADIVSHCIKGHVDDIKAETPAWVASDSVMTSLQSRERSKIEEAKAMEISDKIFFIPCERSGRQMESGKNSGNPETDLVGGGDGVYGD</sequence>
<dbReference type="PANTHER" id="PTHR37445">
    <property type="entry name" value="PROTEIN CBG24663"/>
    <property type="match status" value="1"/>
</dbReference>
<accession>T1EUQ0</accession>
<keyword evidence="4" id="KW-1185">Reference proteome</keyword>
<protein>
    <submittedName>
        <fullName evidence="2 3">Uncharacterized protein</fullName>
    </submittedName>
</protein>
<evidence type="ECO:0000313" key="3">
    <source>
        <dbReference type="EnsemblMetazoa" id="HelroP163981"/>
    </source>
</evidence>
<dbReference type="InParanoid" id="T1EUQ0"/>
<evidence type="ECO:0000313" key="4">
    <source>
        <dbReference type="Proteomes" id="UP000015101"/>
    </source>
</evidence>
<evidence type="ECO:0000313" key="2">
    <source>
        <dbReference type="EMBL" id="ESN94191.1"/>
    </source>
</evidence>
<dbReference type="EMBL" id="KB097571">
    <property type="protein sequence ID" value="ESN94191.1"/>
    <property type="molecule type" value="Genomic_DNA"/>
</dbReference>
<evidence type="ECO:0000256" key="1">
    <source>
        <dbReference type="SAM" id="MobiDB-lite"/>
    </source>
</evidence>